<name>A0AAW0PP67_9GOBI</name>
<dbReference type="Pfam" id="PF21109">
    <property type="entry name" value="Stonustoxin_helical"/>
    <property type="match status" value="1"/>
</dbReference>
<accession>A0AAW0PP67</accession>
<feature type="compositionally biased region" description="Basic and acidic residues" evidence="1">
    <location>
        <begin position="58"/>
        <end position="97"/>
    </location>
</feature>
<comment type="caution">
    <text evidence="3">The sequence shown here is derived from an EMBL/GenBank/DDBJ whole genome shotgun (WGS) entry which is preliminary data.</text>
</comment>
<organism evidence="3 4">
    <name type="scientific">Mugilogobius chulae</name>
    <name type="common">yellowstripe goby</name>
    <dbReference type="NCBI Taxonomy" id="88201"/>
    <lineage>
        <taxon>Eukaryota</taxon>
        <taxon>Metazoa</taxon>
        <taxon>Chordata</taxon>
        <taxon>Craniata</taxon>
        <taxon>Vertebrata</taxon>
        <taxon>Euteleostomi</taxon>
        <taxon>Actinopterygii</taxon>
        <taxon>Neopterygii</taxon>
        <taxon>Teleostei</taxon>
        <taxon>Neoteleostei</taxon>
        <taxon>Acanthomorphata</taxon>
        <taxon>Gobiaria</taxon>
        <taxon>Gobiiformes</taxon>
        <taxon>Gobioidei</taxon>
        <taxon>Gobiidae</taxon>
        <taxon>Gobionellinae</taxon>
        <taxon>Mugilogobius</taxon>
    </lineage>
</organism>
<evidence type="ECO:0000313" key="3">
    <source>
        <dbReference type="EMBL" id="KAK7925147.1"/>
    </source>
</evidence>
<feature type="compositionally biased region" description="Basic residues" evidence="1">
    <location>
        <begin position="98"/>
        <end position="109"/>
    </location>
</feature>
<dbReference type="Proteomes" id="UP001460270">
    <property type="component" value="Unassembled WGS sequence"/>
</dbReference>
<feature type="region of interest" description="Disordered" evidence="1">
    <location>
        <begin position="1"/>
        <end position="241"/>
    </location>
</feature>
<keyword evidence="4" id="KW-1185">Reference proteome</keyword>
<proteinExistence type="predicted"/>
<evidence type="ECO:0000259" key="2">
    <source>
        <dbReference type="Pfam" id="PF21109"/>
    </source>
</evidence>
<feature type="compositionally biased region" description="Basic and acidic residues" evidence="1">
    <location>
        <begin position="155"/>
        <end position="209"/>
    </location>
</feature>
<gene>
    <name evidence="3" type="ORF">WMY93_007457</name>
</gene>
<dbReference type="InterPro" id="IPR052090">
    <property type="entry name" value="Cytolytic_pore-forming_toxin"/>
</dbReference>
<protein>
    <recommendedName>
        <fullName evidence="2">Stonustoxin-like helical domain-containing protein</fullName>
    </recommendedName>
</protein>
<feature type="compositionally biased region" description="Basic and acidic residues" evidence="1">
    <location>
        <begin position="220"/>
        <end position="239"/>
    </location>
</feature>
<dbReference type="PANTHER" id="PTHR31594:SF16">
    <property type="entry name" value="SI:CH211-281L24.3"/>
    <property type="match status" value="1"/>
</dbReference>
<feature type="compositionally biased region" description="Basic residues" evidence="1">
    <location>
        <begin position="210"/>
        <end position="219"/>
    </location>
</feature>
<reference evidence="4" key="1">
    <citation type="submission" date="2024-04" db="EMBL/GenBank/DDBJ databases">
        <title>Salinicola lusitanus LLJ914,a marine bacterium isolated from the Okinawa Trough.</title>
        <authorList>
            <person name="Li J."/>
        </authorList>
    </citation>
    <scope>NUCLEOTIDE SEQUENCE [LARGE SCALE GENOMIC DNA]</scope>
</reference>
<sequence length="537" mass="63941">MLNFHSRRGGGGGGQREVKRGRGRSWRRKGEESDPPQDKRRKDRVQPSPEDPGPGPVLKKEREGEREERGKRERDEKRKREKKRAIERERREREREREKKKRERQKRERRRDEREKRRRERRKEREKREREREEREGESERVRRKEKERKKRAKEKREEREKREREERERKKREKREERGEREGERARERRREERKREKKTEREGERRRERLRKKRARKDKREKEEGVGEEKEEMDHRSGKALQMPALGRPFNLGMLYDCREDAIVPGLTLWDLDHLRKDTGTQIKPNSEFEIVASESIEDKSSALNVEASLKASLLCGLVEIEGSAKYLNDQKSSKHQARVTLKYNVTTRFEELTMKHLGRGNAFFVFDREVSKTENQQDIQGNLQAIIKKIPTFSIEGRAELKMSDTDKANTDKFSCKFFGDFNLEKNPVTFVDAVEVYQSLPKLLGADGENAVPVKVWLLPLTALDSSAAKLVREISVRLVKEAQSVLEDFNDLELRCNDALKTKTVQIFPQISKKIKAFKDFCTEFRLDFQSF</sequence>
<evidence type="ECO:0000256" key="1">
    <source>
        <dbReference type="SAM" id="MobiDB-lite"/>
    </source>
</evidence>
<dbReference type="InterPro" id="IPR048997">
    <property type="entry name" value="Stonustoxin-like_helical"/>
</dbReference>
<feature type="compositionally biased region" description="Basic and acidic residues" evidence="1">
    <location>
        <begin position="126"/>
        <end position="145"/>
    </location>
</feature>
<dbReference type="AlphaFoldDB" id="A0AAW0PP67"/>
<dbReference type="PANTHER" id="PTHR31594">
    <property type="entry name" value="AIG1-TYPE G DOMAIN-CONTAINING PROTEIN"/>
    <property type="match status" value="1"/>
</dbReference>
<feature type="compositionally biased region" description="Basic and acidic residues" evidence="1">
    <location>
        <begin position="28"/>
        <end position="40"/>
    </location>
</feature>
<evidence type="ECO:0000313" key="4">
    <source>
        <dbReference type="Proteomes" id="UP001460270"/>
    </source>
</evidence>
<feature type="domain" description="Stonustoxin-like helical" evidence="2">
    <location>
        <begin position="490"/>
        <end position="536"/>
    </location>
</feature>
<feature type="compositionally biased region" description="Basic residues" evidence="1">
    <location>
        <begin position="116"/>
        <end position="125"/>
    </location>
</feature>
<dbReference type="EMBL" id="JBBPFD010000005">
    <property type="protein sequence ID" value="KAK7925147.1"/>
    <property type="molecule type" value="Genomic_DNA"/>
</dbReference>